<comment type="caution">
    <text evidence="7">The sequence shown here is derived from an EMBL/GenBank/DDBJ whole genome shotgun (WGS) entry which is preliminary data.</text>
</comment>
<evidence type="ECO:0000313" key="8">
    <source>
        <dbReference type="Proteomes" id="UP001303160"/>
    </source>
</evidence>
<dbReference type="InterPro" id="IPR002893">
    <property type="entry name" value="Znf_MYND"/>
</dbReference>
<keyword evidence="3" id="KW-0862">Zinc</keyword>
<sequence length="547" mass="60369">MAPTAPSGTAFSTGPHGRSLIATRDFTPGSLIATFSSPVLALPDGPSMKTTCNWCLRVGSDENFDPVSLKACTGCKAAVYCGANCQRAHWKSGHKTECKMFARIRETTGKEWLPTPVRALAQVLMANDKATRDPFDGEDPLEGNVDEFKADEQVWSDFELQAMAAMTYSGVYMNEEGLAVARKYLCQIQTNAFNRLDADTGMSGIFLDSALARVNHSCVPNAFIGFDKRTATLRAERSIKEGEEITISYIENDKPKSVRREGLRLYHFECDCPRCVGDLDVYQVAQASPVISLNSFSLQPNLSRIQEPAIDRSGISMKEIENICKAVYEQTKPDQDNSIEAAQARWKLCKPLVKAKMWAVEPLPTTILLLATNWQGSYKWVVYALPLVCFLATHCDPYKLVAPFMSWRIKGVMIITKLLALTGELTSSGELAQRCTHEGIVGVLAMADQITMCQALLHIVVYQGSVGAAEDWAVPKEAKMMLKDLESLPGRENEANLVKAWAKDPENPEAKAFYENEVLKPVNTLASFAPEILEDVLVHGQGLVVRR</sequence>
<keyword evidence="1" id="KW-0479">Metal-binding</keyword>
<dbReference type="SMART" id="SM00317">
    <property type="entry name" value="SET"/>
    <property type="match status" value="1"/>
</dbReference>
<reference evidence="7" key="2">
    <citation type="submission" date="2023-05" db="EMBL/GenBank/DDBJ databases">
        <authorList>
            <consortium name="Lawrence Berkeley National Laboratory"/>
            <person name="Steindorff A."/>
            <person name="Hensen N."/>
            <person name="Bonometti L."/>
            <person name="Westerberg I."/>
            <person name="Brannstrom I.O."/>
            <person name="Guillou S."/>
            <person name="Cros-Aarteil S."/>
            <person name="Calhoun S."/>
            <person name="Haridas S."/>
            <person name="Kuo A."/>
            <person name="Mondo S."/>
            <person name="Pangilinan J."/>
            <person name="Riley R."/>
            <person name="Labutti K."/>
            <person name="Andreopoulos B."/>
            <person name="Lipzen A."/>
            <person name="Chen C."/>
            <person name="Yanf M."/>
            <person name="Daum C."/>
            <person name="Ng V."/>
            <person name="Clum A."/>
            <person name="Ohm R."/>
            <person name="Martin F."/>
            <person name="Silar P."/>
            <person name="Natvig D."/>
            <person name="Lalanne C."/>
            <person name="Gautier V."/>
            <person name="Ament-Velasquez S.L."/>
            <person name="Kruys A."/>
            <person name="Hutchinson M.I."/>
            <person name="Powell A.J."/>
            <person name="Barry K."/>
            <person name="Miller A.N."/>
            <person name="Grigoriev I.V."/>
            <person name="Debuchy R."/>
            <person name="Gladieux P."/>
            <person name="Thoren M.H."/>
            <person name="Johannesson H."/>
        </authorList>
    </citation>
    <scope>NUCLEOTIDE SEQUENCE</scope>
    <source>
        <strain evidence="7">CBS 315.58</strain>
    </source>
</reference>
<protein>
    <recommendedName>
        <fullName evidence="9">Suppressor of anucleate metulae protein B</fullName>
    </recommendedName>
</protein>
<dbReference type="GO" id="GO:0005634">
    <property type="term" value="C:nucleus"/>
    <property type="evidence" value="ECO:0007669"/>
    <property type="project" value="TreeGrafter"/>
</dbReference>
<evidence type="ECO:0008006" key="9">
    <source>
        <dbReference type="Google" id="ProtNLM"/>
    </source>
</evidence>
<accession>A0AAN7ASL0</accession>
<dbReference type="PROSITE" id="PS50865">
    <property type="entry name" value="ZF_MYND_2"/>
    <property type="match status" value="1"/>
</dbReference>
<gene>
    <name evidence="7" type="ORF">QBC40DRAFT_100343</name>
</gene>
<dbReference type="Gene3D" id="1.10.220.160">
    <property type="match status" value="1"/>
</dbReference>
<name>A0AAN7ASL0_9PEZI</name>
<dbReference type="Gene3D" id="6.10.140.2220">
    <property type="match status" value="1"/>
</dbReference>
<dbReference type="PROSITE" id="PS01360">
    <property type="entry name" value="ZF_MYND_1"/>
    <property type="match status" value="1"/>
</dbReference>
<dbReference type="EMBL" id="MU863956">
    <property type="protein sequence ID" value="KAK4197828.1"/>
    <property type="molecule type" value="Genomic_DNA"/>
</dbReference>
<dbReference type="GO" id="GO:0008270">
    <property type="term" value="F:zinc ion binding"/>
    <property type="evidence" value="ECO:0007669"/>
    <property type="project" value="UniProtKB-KW"/>
</dbReference>
<dbReference type="SUPFAM" id="SSF82199">
    <property type="entry name" value="SET domain"/>
    <property type="match status" value="1"/>
</dbReference>
<evidence type="ECO:0000256" key="3">
    <source>
        <dbReference type="ARBA" id="ARBA00022833"/>
    </source>
</evidence>
<dbReference type="AlphaFoldDB" id="A0AAN7ASL0"/>
<evidence type="ECO:0000259" key="6">
    <source>
        <dbReference type="PROSITE" id="PS50865"/>
    </source>
</evidence>
<dbReference type="PROSITE" id="PS50280">
    <property type="entry name" value="SET"/>
    <property type="match status" value="1"/>
</dbReference>
<keyword evidence="2 4" id="KW-0863">Zinc-finger</keyword>
<dbReference type="Gene3D" id="2.170.270.10">
    <property type="entry name" value="SET domain"/>
    <property type="match status" value="1"/>
</dbReference>
<evidence type="ECO:0000259" key="5">
    <source>
        <dbReference type="PROSITE" id="PS50280"/>
    </source>
</evidence>
<dbReference type="InterPro" id="IPR050869">
    <property type="entry name" value="H3K4_H4K5_MeTrfase"/>
</dbReference>
<dbReference type="CDD" id="cd20071">
    <property type="entry name" value="SET_SMYD"/>
    <property type="match status" value="1"/>
</dbReference>
<evidence type="ECO:0000256" key="2">
    <source>
        <dbReference type="ARBA" id="ARBA00022771"/>
    </source>
</evidence>
<evidence type="ECO:0000256" key="1">
    <source>
        <dbReference type="ARBA" id="ARBA00022723"/>
    </source>
</evidence>
<evidence type="ECO:0000313" key="7">
    <source>
        <dbReference type="EMBL" id="KAK4197828.1"/>
    </source>
</evidence>
<dbReference type="Pfam" id="PF00856">
    <property type="entry name" value="SET"/>
    <property type="match status" value="1"/>
</dbReference>
<dbReference type="InterPro" id="IPR001214">
    <property type="entry name" value="SET_dom"/>
</dbReference>
<dbReference type="PANTHER" id="PTHR12197:SF251">
    <property type="entry name" value="EG:BACR7C10.4 PROTEIN"/>
    <property type="match status" value="1"/>
</dbReference>
<proteinExistence type="predicted"/>
<reference evidence="7" key="1">
    <citation type="journal article" date="2023" name="Mol. Phylogenet. Evol.">
        <title>Genome-scale phylogeny and comparative genomics of the fungal order Sordariales.</title>
        <authorList>
            <person name="Hensen N."/>
            <person name="Bonometti L."/>
            <person name="Westerberg I."/>
            <person name="Brannstrom I.O."/>
            <person name="Guillou S."/>
            <person name="Cros-Aarteil S."/>
            <person name="Calhoun S."/>
            <person name="Haridas S."/>
            <person name="Kuo A."/>
            <person name="Mondo S."/>
            <person name="Pangilinan J."/>
            <person name="Riley R."/>
            <person name="LaButti K."/>
            <person name="Andreopoulos B."/>
            <person name="Lipzen A."/>
            <person name="Chen C."/>
            <person name="Yan M."/>
            <person name="Daum C."/>
            <person name="Ng V."/>
            <person name="Clum A."/>
            <person name="Steindorff A."/>
            <person name="Ohm R.A."/>
            <person name="Martin F."/>
            <person name="Silar P."/>
            <person name="Natvig D.O."/>
            <person name="Lalanne C."/>
            <person name="Gautier V."/>
            <person name="Ament-Velasquez S.L."/>
            <person name="Kruys A."/>
            <person name="Hutchinson M.I."/>
            <person name="Powell A.J."/>
            <person name="Barry K."/>
            <person name="Miller A.N."/>
            <person name="Grigoriev I.V."/>
            <person name="Debuchy R."/>
            <person name="Gladieux P."/>
            <person name="Hiltunen Thoren M."/>
            <person name="Johannesson H."/>
        </authorList>
    </citation>
    <scope>NUCLEOTIDE SEQUENCE</scope>
    <source>
        <strain evidence="7">CBS 315.58</strain>
    </source>
</reference>
<evidence type="ECO:0000256" key="4">
    <source>
        <dbReference type="PROSITE-ProRule" id="PRU00134"/>
    </source>
</evidence>
<feature type="domain" description="SET" evidence="5">
    <location>
        <begin position="1"/>
        <end position="250"/>
    </location>
</feature>
<keyword evidence="8" id="KW-1185">Reference proteome</keyword>
<dbReference type="Pfam" id="PF01753">
    <property type="entry name" value="zf-MYND"/>
    <property type="match status" value="1"/>
</dbReference>
<dbReference type="InterPro" id="IPR046341">
    <property type="entry name" value="SET_dom_sf"/>
</dbReference>
<dbReference type="Proteomes" id="UP001303160">
    <property type="component" value="Unassembled WGS sequence"/>
</dbReference>
<organism evidence="7 8">
    <name type="scientific">Triangularia verruculosa</name>
    <dbReference type="NCBI Taxonomy" id="2587418"/>
    <lineage>
        <taxon>Eukaryota</taxon>
        <taxon>Fungi</taxon>
        <taxon>Dikarya</taxon>
        <taxon>Ascomycota</taxon>
        <taxon>Pezizomycotina</taxon>
        <taxon>Sordariomycetes</taxon>
        <taxon>Sordariomycetidae</taxon>
        <taxon>Sordariales</taxon>
        <taxon>Podosporaceae</taxon>
        <taxon>Triangularia</taxon>
    </lineage>
</organism>
<dbReference type="PANTHER" id="PTHR12197">
    <property type="entry name" value="HISTONE-LYSINE N-METHYLTRANSFERASE SMYD"/>
    <property type="match status" value="1"/>
</dbReference>
<feature type="domain" description="MYND-type" evidence="6">
    <location>
        <begin position="52"/>
        <end position="98"/>
    </location>
</feature>